<evidence type="ECO:0000256" key="5">
    <source>
        <dbReference type="SAM" id="Phobius"/>
    </source>
</evidence>
<dbReference type="AlphaFoldDB" id="A0A9N8EYB1"/>
<dbReference type="Gene3D" id="3.40.190.10">
    <property type="entry name" value="Periplasmic binding protein-like II"/>
    <property type="match status" value="3"/>
</dbReference>
<accession>A0A9N8EYB1</accession>
<feature type="region of interest" description="Disordered" evidence="4">
    <location>
        <begin position="44"/>
        <end position="120"/>
    </location>
</feature>
<sequence>MDNHKKTTPKQADLSTDTDGPTFLMKIVDQRARMFRYDLSSAAGAEANHDGETQEGTGQAAGGHQAPPPPALSSHQRTIRGEPTAPGAFSVAPGQQAVRRPLWSTTSSSGSVTTDHDDDEESLYFSTASHRTNESTGISNDTAAVTPLPATLVTDTSTTHHPKPKTKPPIVRSSIPPSPEVKVEVLPNRRPDKILLFLLCVILVAAVPIILWKLIDSLTDTTNHTSSSFSVSNKMSRLERIKERGALRCAYRPNTWGHFFTDPNTGEMTGFDTALCEAVAAAILGPDYRIEYVESNTASRFHQLTNDEFDIYTFVTAHTMSREIYEVDTQLGFEFTVPYMYNQVQLGGDTFFIENCVDQGFRHLGDCAGLKVCVPGKEGSFGYSLVSEVLPGRALVLPNDNTTSGDVVTDLYHGLLKGTCNVIIFDSFVVAEPPVRQAGYLGSYKVAEAVLAYIPYSIVTARGDPVFSDLVNAVVLALQTAEASNITQQRAHELMPQVSWFGDEHKDILRNAIAAGGNFGEIYSRHLKGYISRGSMNDINDGSSGLLYPLPFKLVENQQVSRSLGPALTAILNRGYLRCGVQLDRPGFAMQDSYKSNNTNSPFTGMDIDYCKAISASLFEGAAESINFMALDSFSQGFKLLAQGQVDVITGAAWTLENDFQEPTTGLGFSFSQPYFYQDDGENVALATMQDDPEWAALVYWIVEATFYAEQKSIFSSNSSLMPEVNLFGSDMKRILRDAILMVGSYSEMYERNLESTVGSRSKQNMLNKEGGPQFYVPRGLL</sequence>
<comment type="similarity">
    <text evidence="1">Belongs to the bacterial solute-binding protein 3 family.</text>
</comment>
<proteinExistence type="inferred from homology"/>
<feature type="compositionally biased region" description="Low complexity" evidence="4">
    <location>
        <begin position="104"/>
        <end position="113"/>
    </location>
</feature>
<reference evidence="7" key="1">
    <citation type="submission" date="2020-06" db="EMBL/GenBank/DDBJ databases">
        <authorList>
            <consortium name="Plant Systems Biology data submission"/>
        </authorList>
    </citation>
    <scope>NUCLEOTIDE SEQUENCE</scope>
    <source>
        <strain evidence="7">D6</strain>
    </source>
</reference>
<keyword evidence="5" id="KW-1133">Transmembrane helix</keyword>
<keyword evidence="3" id="KW-0732">Signal</keyword>
<dbReference type="InterPro" id="IPR001638">
    <property type="entry name" value="Solute-binding_3/MltF_N"/>
</dbReference>
<dbReference type="InterPro" id="IPR051455">
    <property type="entry name" value="Bact_solute-bind_prot3"/>
</dbReference>
<keyword evidence="2" id="KW-0813">Transport</keyword>
<evidence type="ECO:0000256" key="2">
    <source>
        <dbReference type="ARBA" id="ARBA00022448"/>
    </source>
</evidence>
<organism evidence="7 8">
    <name type="scientific">Seminavis robusta</name>
    <dbReference type="NCBI Taxonomy" id="568900"/>
    <lineage>
        <taxon>Eukaryota</taxon>
        <taxon>Sar</taxon>
        <taxon>Stramenopiles</taxon>
        <taxon>Ochrophyta</taxon>
        <taxon>Bacillariophyta</taxon>
        <taxon>Bacillariophyceae</taxon>
        <taxon>Bacillariophycidae</taxon>
        <taxon>Naviculales</taxon>
        <taxon>Naviculaceae</taxon>
        <taxon>Seminavis</taxon>
    </lineage>
</organism>
<keyword evidence="5" id="KW-0472">Membrane</keyword>
<keyword evidence="8" id="KW-1185">Reference proteome</keyword>
<evidence type="ECO:0000313" key="7">
    <source>
        <dbReference type="EMBL" id="CAB9529038.1"/>
    </source>
</evidence>
<dbReference type="SMART" id="SM00062">
    <property type="entry name" value="PBPb"/>
    <property type="match status" value="1"/>
</dbReference>
<gene>
    <name evidence="7" type="ORF">SEMRO_2384_G325690.1</name>
</gene>
<dbReference type="PANTHER" id="PTHR30085">
    <property type="entry name" value="AMINO ACID ABC TRANSPORTER PERMEASE"/>
    <property type="match status" value="1"/>
</dbReference>
<name>A0A9N8EYB1_9STRA</name>
<dbReference type="GO" id="GO:0006865">
    <property type="term" value="P:amino acid transport"/>
    <property type="evidence" value="ECO:0007669"/>
    <property type="project" value="TreeGrafter"/>
</dbReference>
<dbReference type="PANTHER" id="PTHR30085:SF6">
    <property type="entry name" value="ABC TRANSPORTER GLUTAMINE-BINDING PROTEIN GLNH"/>
    <property type="match status" value="1"/>
</dbReference>
<protein>
    <submittedName>
        <fullName evidence="7">Extracellular solute-binding protein</fullName>
    </submittedName>
</protein>
<evidence type="ECO:0000313" key="8">
    <source>
        <dbReference type="Proteomes" id="UP001153069"/>
    </source>
</evidence>
<evidence type="ECO:0000256" key="1">
    <source>
        <dbReference type="ARBA" id="ARBA00010333"/>
    </source>
</evidence>
<evidence type="ECO:0000256" key="3">
    <source>
        <dbReference type="ARBA" id="ARBA00022729"/>
    </source>
</evidence>
<keyword evidence="5" id="KW-0812">Transmembrane</keyword>
<feature type="region of interest" description="Disordered" evidence="4">
    <location>
        <begin position="1"/>
        <end position="22"/>
    </location>
</feature>
<dbReference type="OrthoDB" id="10056896at2759"/>
<comment type="caution">
    <text evidence="7">The sequence shown here is derived from an EMBL/GenBank/DDBJ whole genome shotgun (WGS) entry which is preliminary data.</text>
</comment>
<feature type="compositionally biased region" description="Low complexity" evidence="4">
    <location>
        <begin position="54"/>
        <end position="65"/>
    </location>
</feature>
<dbReference type="SUPFAM" id="SSF53850">
    <property type="entry name" value="Periplasmic binding protein-like II"/>
    <property type="match status" value="2"/>
</dbReference>
<feature type="region of interest" description="Disordered" evidence="4">
    <location>
        <begin position="153"/>
        <end position="175"/>
    </location>
</feature>
<feature type="compositionally biased region" description="Polar residues" evidence="4">
    <location>
        <begin position="9"/>
        <end position="19"/>
    </location>
</feature>
<feature type="transmembrane region" description="Helical" evidence="5">
    <location>
        <begin position="194"/>
        <end position="215"/>
    </location>
</feature>
<dbReference type="Proteomes" id="UP001153069">
    <property type="component" value="Unassembled WGS sequence"/>
</dbReference>
<evidence type="ECO:0000256" key="4">
    <source>
        <dbReference type="SAM" id="MobiDB-lite"/>
    </source>
</evidence>
<evidence type="ECO:0000259" key="6">
    <source>
        <dbReference type="SMART" id="SM00062"/>
    </source>
</evidence>
<feature type="domain" description="Solute-binding protein family 3/N-terminal" evidence="6">
    <location>
        <begin position="246"/>
        <end position="494"/>
    </location>
</feature>
<dbReference type="EMBL" id="CAICTM010002382">
    <property type="protein sequence ID" value="CAB9529038.1"/>
    <property type="molecule type" value="Genomic_DNA"/>
</dbReference>